<gene>
    <name evidence="1" type="ORF">HMPREF2531_05607</name>
</gene>
<name>A0A139KM46_9BACE</name>
<proteinExistence type="predicted"/>
<dbReference type="EMBL" id="LTDF01000180">
    <property type="protein sequence ID" value="KXT40268.1"/>
    <property type="molecule type" value="Genomic_DNA"/>
</dbReference>
<dbReference type="RefSeq" id="WP_061438475.1">
    <property type="nucleotide sequence ID" value="NZ_KQ968743.1"/>
</dbReference>
<organism evidence="1">
    <name type="scientific">Bacteroides intestinalis</name>
    <dbReference type="NCBI Taxonomy" id="329854"/>
    <lineage>
        <taxon>Bacteria</taxon>
        <taxon>Pseudomonadati</taxon>
        <taxon>Bacteroidota</taxon>
        <taxon>Bacteroidia</taxon>
        <taxon>Bacteroidales</taxon>
        <taxon>Bacteroidaceae</taxon>
        <taxon>Bacteroides</taxon>
    </lineage>
</organism>
<reference evidence="1 2" key="1">
    <citation type="submission" date="2016-02" db="EMBL/GenBank/DDBJ databases">
        <authorList>
            <person name="Wen L."/>
            <person name="He K."/>
            <person name="Yang H."/>
        </authorList>
    </citation>
    <scope>NUCLEOTIDE SEQUENCE [LARGE SCALE GENOMIC DNA]</scope>
    <source>
        <strain evidence="1 2">KLE1704</strain>
    </source>
</reference>
<dbReference type="AlphaFoldDB" id="A0A139KM46"/>
<accession>A0A139KM46</accession>
<comment type="caution">
    <text evidence="1">The sequence shown here is derived from an EMBL/GenBank/DDBJ whole genome shotgun (WGS) entry which is preliminary data.</text>
</comment>
<sequence length="59" mass="6692">MNQLHRYTLFFCFVVLFFGAPEIISGTPKQLAARLKAREGLHSEVVAPESEKTEAKKQK</sequence>
<dbReference type="PATRIC" id="fig|329854.7.peg.5675"/>
<protein>
    <submittedName>
        <fullName evidence="1">Uncharacterized protein</fullName>
    </submittedName>
</protein>
<evidence type="ECO:0000313" key="2">
    <source>
        <dbReference type="Proteomes" id="UP000070319"/>
    </source>
</evidence>
<evidence type="ECO:0000313" key="1">
    <source>
        <dbReference type="EMBL" id="KXT40268.1"/>
    </source>
</evidence>
<dbReference type="Proteomes" id="UP000070319">
    <property type="component" value="Unassembled WGS sequence"/>
</dbReference>